<proteinExistence type="predicted"/>
<gene>
    <name evidence="1" type="ORF">WN55_08805</name>
</gene>
<sequence>MRNGYGFNGFMVQASSRSKDSNLLRPRLRVRGEVSRLLKSEIFVAVVNWSPLMRRR</sequence>
<protein>
    <submittedName>
        <fullName evidence="1">Uncharacterized protein</fullName>
    </submittedName>
</protein>
<evidence type="ECO:0000313" key="1">
    <source>
        <dbReference type="EMBL" id="KZC05198.1"/>
    </source>
</evidence>
<name>A0A154P1U1_DUFNO</name>
<dbReference type="EMBL" id="KQ434786">
    <property type="protein sequence ID" value="KZC05198.1"/>
    <property type="molecule type" value="Genomic_DNA"/>
</dbReference>
<accession>A0A154P1U1</accession>
<reference evidence="1 2" key="1">
    <citation type="submission" date="2015-07" db="EMBL/GenBank/DDBJ databases">
        <title>The genome of Dufourea novaeangliae.</title>
        <authorList>
            <person name="Pan H."/>
            <person name="Kapheim K."/>
        </authorList>
    </citation>
    <scope>NUCLEOTIDE SEQUENCE [LARGE SCALE GENOMIC DNA]</scope>
    <source>
        <strain evidence="1">0120121106</strain>
        <tissue evidence="1">Whole body</tissue>
    </source>
</reference>
<evidence type="ECO:0000313" key="2">
    <source>
        <dbReference type="Proteomes" id="UP000076502"/>
    </source>
</evidence>
<dbReference type="AlphaFoldDB" id="A0A154P1U1"/>
<dbReference type="Proteomes" id="UP000076502">
    <property type="component" value="Unassembled WGS sequence"/>
</dbReference>
<organism evidence="1 2">
    <name type="scientific">Dufourea novaeangliae</name>
    <name type="common">Sweat bee</name>
    <dbReference type="NCBI Taxonomy" id="178035"/>
    <lineage>
        <taxon>Eukaryota</taxon>
        <taxon>Metazoa</taxon>
        <taxon>Ecdysozoa</taxon>
        <taxon>Arthropoda</taxon>
        <taxon>Hexapoda</taxon>
        <taxon>Insecta</taxon>
        <taxon>Pterygota</taxon>
        <taxon>Neoptera</taxon>
        <taxon>Endopterygota</taxon>
        <taxon>Hymenoptera</taxon>
        <taxon>Apocrita</taxon>
        <taxon>Aculeata</taxon>
        <taxon>Apoidea</taxon>
        <taxon>Anthophila</taxon>
        <taxon>Halictidae</taxon>
        <taxon>Rophitinae</taxon>
        <taxon>Dufourea</taxon>
    </lineage>
</organism>
<keyword evidence="2" id="KW-1185">Reference proteome</keyword>